<dbReference type="SUPFAM" id="SSF52833">
    <property type="entry name" value="Thioredoxin-like"/>
    <property type="match status" value="1"/>
</dbReference>
<dbReference type="InterPro" id="IPR017937">
    <property type="entry name" value="Thioredoxin_CS"/>
</dbReference>
<dbReference type="InterPro" id="IPR013766">
    <property type="entry name" value="Thioredoxin_domain"/>
</dbReference>
<dbReference type="Pfam" id="PF00085">
    <property type="entry name" value="Thioredoxin"/>
    <property type="match status" value="1"/>
</dbReference>
<feature type="domain" description="Thioredoxin" evidence="5">
    <location>
        <begin position="1"/>
        <end position="98"/>
    </location>
</feature>
<accession>A0A7L9FIS5</accession>
<dbReference type="AlphaFoldDB" id="A0A7L9FIS5"/>
<dbReference type="InParanoid" id="A0A7L9FIS5"/>
<protein>
    <submittedName>
        <fullName evidence="6">Thioredoxin</fullName>
    </submittedName>
</protein>
<dbReference type="PANTHER" id="PTHR45663">
    <property type="entry name" value="GEO12009P1"/>
    <property type="match status" value="1"/>
</dbReference>
<sequence>MDIALKQCQVAVVDFWAEWCAPCRLTSPIVEEVAEKFAGRVAVLKVNVDENPEVAAVYDVMSIPTIIVFWRGREFKRFVGYSPFLRGELEKAIMRLMV</sequence>
<dbReference type="InterPro" id="IPR005746">
    <property type="entry name" value="Thioredoxin"/>
</dbReference>
<dbReference type="PRINTS" id="PR00421">
    <property type="entry name" value="THIOREDOXIN"/>
</dbReference>
<dbReference type="NCBIfam" id="TIGR01068">
    <property type="entry name" value="thioredoxin"/>
    <property type="match status" value="1"/>
</dbReference>
<dbReference type="Gene3D" id="3.40.30.10">
    <property type="entry name" value="Glutaredoxin"/>
    <property type="match status" value="1"/>
</dbReference>
<dbReference type="GO" id="GO:0005737">
    <property type="term" value="C:cytoplasm"/>
    <property type="evidence" value="ECO:0007669"/>
    <property type="project" value="TreeGrafter"/>
</dbReference>
<keyword evidence="1" id="KW-0813">Transport</keyword>
<evidence type="ECO:0000313" key="6">
    <source>
        <dbReference type="EMBL" id="QOJ79738.1"/>
    </source>
</evidence>
<dbReference type="KEGG" id="thel:IG193_01735"/>
<keyword evidence="4" id="KW-0676">Redox-active center</keyword>
<dbReference type="InterPro" id="IPR036249">
    <property type="entry name" value="Thioredoxin-like_sf"/>
</dbReference>
<gene>
    <name evidence="6" type="primary">trxA</name>
    <name evidence="6" type="ORF">IG193_01735</name>
</gene>
<proteinExistence type="predicted"/>
<dbReference type="PROSITE" id="PS51352">
    <property type="entry name" value="THIOREDOXIN_2"/>
    <property type="match status" value="1"/>
</dbReference>
<dbReference type="Proteomes" id="UP000594121">
    <property type="component" value="Chromosome"/>
</dbReference>
<organism evidence="6 7">
    <name type="scientific">Infirmifilum lucidum</name>
    <dbReference type="NCBI Taxonomy" id="2776706"/>
    <lineage>
        <taxon>Archaea</taxon>
        <taxon>Thermoproteota</taxon>
        <taxon>Thermoprotei</taxon>
        <taxon>Thermofilales</taxon>
        <taxon>Thermofilaceae</taxon>
        <taxon>Infirmifilum</taxon>
    </lineage>
</organism>
<evidence type="ECO:0000256" key="2">
    <source>
        <dbReference type="ARBA" id="ARBA00022982"/>
    </source>
</evidence>
<keyword evidence="7" id="KW-1185">Reference proteome</keyword>
<dbReference type="PROSITE" id="PS00194">
    <property type="entry name" value="THIOREDOXIN_1"/>
    <property type="match status" value="1"/>
</dbReference>
<evidence type="ECO:0000256" key="1">
    <source>
        <dbReference type="ARBA" id="ARBA00022448"/>
    </source>
</evidence>
<dbReference type="FunCoup" id="A0A7L9FIS5">
    <property type="interactions" value="169"/>
</dbReference>
<reference evidence="6 7" key="1">
    <citation type="submission" date="2020-10" db="EMBL/GenBank/DDBJ databases">
        <title>Thermofilum lucidum 3507LT sp. nov. a novel member of Thermofilaceae family isolated from Chile hot spring, and proposal of description order Thermofilales.</title>
        <authorList>
            <person name="Zayulina K.S."/>
            <person name="Elcheninov A.G."/>
            <person name="Toshchakov S.V."/>
            <person name="Kublanov I.V."/>
        </authorList>
    </citation>
    <scope>NUCLEOTIDE SEQUENCE [LARGE SCALE GENOMIC DNA]</scope>
    <source>
        <strain evidence="6 7">3507LT</strain>
    </source>
</reference>
<evidence type="ECO:0000256" key="3">
    <source>
        <dbReference type="ARBA" id="ARBA00023157"/>
    </source>
</evidence>
<name>A0A7L9FIS5_9CREN</name>
<dbReference type="PANTHER" id="PTHR45663:SF11">
    <property type="entry name" value="GEO12009P1"/>
    <property type="match status" value="1"/>
</dbReference>
<dbReference type="GO" id="GO:0015035">
    <property type="term" value="F:protein-disulfide reductase activity"/>
    <property type="evidence" value="ECO:0007669"/>
    <property type="project" value="InterPro"/>
</dbReference>
<keyword evidence="2" id="KW-0249">Electron transport</keyword>
<evidence type="ECO:0000313" key="7">
    <source>
        <dbReference type="Proteomes" id="UP000594121"/>
    </source>
</evidence>
<evidence type="ECO:0000256" key="4">
    <source>
        <dbReference type="ARBA" id="ARBA00023284"/>
    </source>
</evidence>
<keyword evidence="3" id="KW-1015">Disulfide bond</keyword>
<dbReference type="CDD" id="cd02947">
    <property type="entry name" value="TRX_family"/>
    <property type="match status" value="1"/>
</dbReference>
<dbReference type="EMBL" id="CP062310">
    <property type="protein sequence ID" value="QOJ79738.1"/>
    <property type="molecule type" value="Genomic_DNA"/>
</dbReference>
<evidence type="ECO:0000259" key="5">
    <source>
        <dbReference type="PROSITE" id="PS51352"/>
    </source>
</evidence>